<accession>A0A919VL27</accession>
<evidence type="ECO:0000256" key="3">
    <source>
        <dbReference type="ARBA" id="ARBA00022840"/>
    </source>
</evidence>
<feature type="domain" description="ABC transporter" evidence="5">
    <location>
        <begin position="4"/>
        <end position="239"/>
    </location>
</feature>
<sequence length="254" mass="28608">MNFIDIENLQYQKGTNQILKGLTTSFNSGKFYSIVGPNGSGKTTFLKNIIKYLMPSQGKLKVEGMELGKIRAKDLASKINYVPQNTIMELDFTCFDMVMMGRSHKLKTFQKESKEDIEATFSAMELTDTLHLKDKFITEISGGERQRVILARAIAQDGKCIILDEPLSHLDINHQLSVLKHLNKLKNNGKTIITVLHDLNLALMYSEEIILMNNGKIFSSGRAKDVITPENIKQVYGVDSKVVTINGKKHILFI</sequence>
<dbReference type="PANTHER" id="PTHR42794">
    <property type="entry name" value="HEMIN IMPORT ATP-BINDING PROTEIN HMUV"/>
    <property type="match status" value="1"/>
</dbReference>
<dbReference type="Proteomes" id="UP000679179">
    <property type="component" value="Unassembled WGS sequence"/>
</dbReference>
<keyword evidence="2" id="KW-0547">Nucleotide-binding</keyword>
<dbReference type="CDD" id="cd03214">
    <property type="entry name" value="ABC_Iron-Siderophores_B12_Hemin"/>
    <property type="match status" value="1"/>
</dbReference>
<keyword evidence="7" id="KW-1185">Reference proteome</keyword>
<dbReference type="PANTHER" id="PTHR42794:SF1">
    <property type="entry name" value="HEMIN IMPORT ATP-BINDING PROTEIN HMUV"/>
    <property type="match status" value="1"/>
</dbReference>
<gene>
    <name evidence="6" type="ORF">CPJCM30710_08390</name>
</gene>
<dbReference type="GO" id="GO:0016887">
    <property type="term" value="F:ATP hydrolysis activity"/>
    <property type="evidence" value="ECO:0007669"/>
    <property type="project" value="InterPro"/>
</dbReference>
<dbReference type="Gene3D" id="3.40.50.300">
    <property type="entry name" value="P-loop containing nucleotide triphosphate hydrolases"/>
    <property type="match status" value="1"/>
</dbReference>
<evidence type="ECO:0000313" key="7">
    <source>
        <dbReference type="Proteomes" id="UP000679179"/>
    </source>
</evidence>
<evidence type="ECO:0000313" key="6">
    <source>
        <dbReference type="EMBL" id="GIM28173.1"/>
    </source>
</evidence>
<dbReference type="Pfam" id="PF00005">
    <property type="entry name" value="ABC_tran"/>
    <property type="match status" value="1"/>
</dbReference>
<comment type="caution">
    <text evidence="6">The sequence shown here is derived from an EMBL/GenBank/DDBJ whole genome shotgun (WGS) entry which is preliminary data.</text>
</comment>
<dbReference type="FunFam" id="3.40.50.300:FF:000134">
    <property type="entry name" value="Iron-enterobactin ABC transporter ATP-binding protein"/>
    <property type="match status" value="1"/>
</dbReference>
<dbReference type="PROSITE" id="PS00211">
    <property type="entry name" value="ABC_TRANSPORTER_1"/>
    <property type="match status" value="1"/>
</dbReference>
<dbReference type="SUPFAM" id="SSF52540">
    <property type="entry name" value="P-loop containing nucleoside triphosphate hydrolases"/>
    <property type="match status" value="1"/>
</dbReference>
<keyword evidence="1" id="KW-0813">Transport</keyword>
<dbReference type="AlphaFoldDB" id="A0A919VL27"/>
<dbReference type="EMBL" id="BOPZ01000005">
    <property type="protein sequence ID" value="GIM28173.1"/>
    <property type="molecule type" value="Genomic_DNA"/>
</dbReference>
<dbReference type="InterPro" id="IPR003439">
    <property type="entry name" value="ABC_transporter-like_ATP-bd"/>
</dbReference>
<evidence type="ECO:0000259" key="5">
    <source>
        <dbReference type="PROSITE" id="PS50893"/>
    </source>
</evidence>
<reference evidence="6" key="1">
    <citation type="submission" date="2021-03" db="EMBL/GenBank/DDBJ databases">
        <title>Taxonomic study of Clostridium polyendosporum from meadow-gley soil under rice.</title>
        <authorList>
            <person name="Kobayashi H."/>
            <person name="Tanizawa Y."/>
            <person name="Yagura M."/>
        </authorList>
    </citation>
    <scope>NUCLEOTIDE SEQUENCE</scope>
    <source>
        <strain evidence="6">JCM 30710</strain>
    </source>
</reference>
<protein>
    <submittedName>
        <fullName evidence="6">Iron ABC transporter ATP-binding protein</fullName>
    </submittedName>
</protein>
<dbReference type="GO" id="GO:0005524">
    <property type="term" value="F:ATP binding"/>
    <property type="evidence" value="ECO:0007669"/>
    <property type="project" value="UniProtKB-KW"/>
</dbReference>
<organism evidence="6 7">
    <name type="scientific">Clostridium polyendosporum</name>
    <dbReference type="NCBI Taxonomy" id="69208"/>
    <lineage>
        <taxon>Bacteria</taxon>
        <taxon>Bacillati</taxon>
        <taxon>Bacillota</taxon>
        <taxon>Clostridia</taxon>
        <taxon>Eubacteriales</taxon>
        <taxon>Clostridiaceae</taxon>
        <taxon>Clostridium</taxon>
    </lineage>
</organism>
<proteinExistence type="predicted"/>
<keyword evidence="4" id="KW-1278">Translocase</keyword>
<dbReference type="RefSeq" id="WP_212902919.1">
    <property type="nucleotide sequence ID" value="NZ_BOPZ01000005.1"/>
</dbReference>
<dbReference type="SMART" id="SM00382">
    <property type="entry name" value="AAA"/>
    <property type="match status" value="1"/>
</dbReference>
<dbReference type="InterPro" id="IPR017871">
    <property type="entry name" value="ABC_transporter-like_CS"/>
</dbReference>
<dbReference type="PROSITE" id="PS50893">
    <property type="entry name" value="ABC_TRANSPORTER_2"/>
    <property type="match status" value="1"/>
</dbReference>
<dbReference type="InterPro" id="IPR027417">
    <property type="entry name" value="P-loop_NTPase"/>
</dbReference>
<evidence type="ECO:0000256" key="1">
    <source>
        <dbReference type="ARBA" id="ARBA00022448"/>
    </source>
</evidence>
<dbReference type="InterPro" id="IPR003593">
    <property type="entry name" value="AAA+_ATPase"/>
</dbReference>
<keyword evidence="3 6" id="KW-0067">ATP-binding</keyword>
<name>A0A919VL27_9CLOT</name>
<evidence type="ECO:0000256" key="4">
    <source>
        <dbReference type="ARBA" id="ARBA00022967"/>
    </source>
</evidence>
<evidence type="ECO:0000256" key="2">
    <source>
        <dbReference type="ARBA" id="ARBA00022741"/>
    </source>
</evidence>